<evidence type="ECO:0000313" key="3">
    <source>
        <dbReference type="EMBL" id="CAD8845948.1"/>
    </source>
</evidence>
<accession>A0A7S1A8G6</accession>
<evidence type="ECO:0000259" key="2">
    <source>
        <dbReference type="PROSITE" id="PS50196"/>
    </source>
</evidence>
<dbReference type="GO" id="GO:0005643">
    <property type="term" value="C:nuclear pore"/>
    <property type="evidence" value="ECO:0007669"/>
    <property type="project" value="TreeGrafter"/>
</dbReference>
<protein>
    <recommendedName>
        <fullName evidence="2">RanBD1 domain-containing protein</fullName>
    </recommendedName>
</protein>
<dbReference type="PROSITE" id="PS50196">
    <property type="entry name" value="RANBD1"/>
    <property type="match status" value="1"/>
</dbReference>
<name>A0A7S1A8G6_NOCSC</name>
<dbReference type="PANTHER" id="PTHR23138:SF87">
    <property type="entry name" value="E3 SUMO-PROTEIN LIGASE RANBP2"/>
    <property type="match status" value="1"/>
</dbReference>
<dbReference type="EMBL" id="HBFQ01028862">
    <property type="protein sequence ID" value="CAD8845948.1"/>
    <property type="molecule type" value="Transcribed_RNA"/>
</dbReference>
<dbReference type="GO" id="GO:0005096">
    <property type="term" value="F:GTPase activator activity"/>
    <property type="evidence" value="ECO:0007669"/>
    <property type="project" value="TreeGrafter"/>
</dbReference>
<dbReference type="Pfam" id="PF00638">
    <property type="entry name" value="Ran_BP1"/>
    <property type="match status" value="1"/>
</dbReference>
<evidence type="ECO:0000256" key="1">
    <source>
        <dbReference type="SAM" id="MobiDB-lite"/>
    </source>
</evidence>
<dbReference type="PANTHER" id="PTHR23138">
    <property type="entry name" value="RAN BINDING PROTEIN"/>
    <property type="match status" value="1"/>
</dbReference>
<feature type="domain" description="RanBD1" evidence="2">
    <location>
        <begin position="99"/>
        <end position="236"/>
    </location>
</feature>
<dbReference type="FunFam" id="2.30.29.30:FF:000312">
    <property type="entry name" value="Ran binding protein 1"/>
    <property type="match status" value="1"/>
</dbReference>
<dbReference type="InterPro" id="IPR045255">
    <property type="entry name" value="RanBP1-like"/>
</dbReference>
<dbReference type="InterPro" id="IPR011993">
    <property type="entry name" value="PH-like_dom_sf"/>
</dbReference>
<feature type="region of interest" description="Disordered" evidence="1">
    <location>
        <begin position="1"/>
        <end position="23"/>
    </location>
</feature>
<dbReference type="AlphaFoldDB" id="A0A7S1A8G6"/>
<gene>
    <name evidence="3" type="ORF">NSCI0253_LOCUS20298</name>
</gene>
<organism evidence="3">
    <name type="scientific">Noctiluca scintillans</name>
    <name type="common">Sea sparkle</name>
    <name type="synonym">Red tide dinoflagellate</name>
    <dbReference type="NCBI Taxonomy" id="2966"/>
    <lineage>
        <taxon>Eukaryota</taxon>
        <taxon>Sar</taxon>
        <taxon>Alveolata</taxon>
        <taxon>Dinophyceae</taxon>
        <taxon>Noctilucales</taxon>
        <taxon>Noctilucaceae</taxon>
        <taxon>Noctiluca</taxon>
    </lineage>
</organism>
<dbReference type="SMART" id="SM00160">
    <property type="entry name" value="RanBD"/>
    <property type="match status" value="1"/>
</dbReference>
<dbReference type="GO" id="GO:0005737">
    <property type="term" value="C:cytoplasm"/>
    <property type="evidence" value="ECO:0007669"/>
    <property type="project" value="TreeGrafter"/>
</dbReference>
<dbReference type="SUPFAM" id="SSF50729">
    <property type="entry name" value="PH domain-like"/>
    <property type="match status" value="1"/>
</dbReference>
<sequence length="240" mass="26007">MSADPNDPSVSAPDASADSKESLFTFGNSSGGTDGKLFGGTGGGLFVSNAGTSLFSGGGSIFGGNVDSVAFAPKLAEGEVEQGGDEEYVEEEEVVAVYGWKPSVTLRVLDNVTTGEENEEQLYSQRSKLFRFSHGEWKERGLGEAKMLRESATGRVRFLLRQERSGKVVANHYVIDHAPYCDLRASNESNKIYVWMAQDFADNELRVEQFALKFGTADLAAAFKEAFEDAKKNAPPFTES</sequence>
<proteinExistence type="predicted"/>
<reference evidence="3" key="1">
    <citation type="submission" date="2021-01" db="EMBL/GenBank/DDBJ databases">
        <authorList>
            <person name="Corre E."/>
            <person name="Pelletier E."/>
            <person name="Niang G."/>
            <person name="Scheremetjew M."/>
            <person name="Finn R."/>
            <person name="Kale V."/>
            <person name="Holt S."/>
            <person name="Cochrane G."/>
            <person name="Meng A."/>
            <person name="Brown T."/>
            <person name="Cohen L."/>
        </authorList>
    </citation>
    <scope>NUCLEOTIDE SEQUENCE</scope>
</reference>
<feature type="compositionally biased region" description="Low complexity" evidence="1">
    <location>
        <begin position="1"/>
        <end position="16"/>
    </location>
</feature>
<dbReference type="Gene3D" id="2.30.29.30">
    <property type="entry name" value="Pleckstrin-homology domain (PH domain)/Phosphotyrosine-binding domain (PTB)"/>
    <property type="match status" value="1"/>
</dbReference>
<dbReference type="InterPro" id="IPR000156">
    <property type="entry name" value="Ran_bind_dom"/>
</dbReference>